<accession>A0A371C7K9</accession>
<dbReference type="VEuPathDB" id="FungiDB:YALI1_A06625g"/>
<feature type="chain" id="PRO_5016744794" evidence="1">
    <location>
        <begin position="22"/>
        <end position="93"/>
    </location>
</feature>
<protein>
    <submittedName>
        <fullName evidence="2">Uncharacterized protein</fullName>
    </submittedName>
</protein>
<sequence length="93" mass="10799">MLELFMSLFAVSIIKVRDTDCQTVRQSGSQITVRLSDCQTARLSEIIFLTDSFPQTPRQTPTDSERNRQTLPEVTDSRRCRFIFCLTFHHNCL</sequence>
<dbReference type="VEuPathDB" id="FungiDB:YALI0_A06952g"/>
<organism evidence="2 3">
    <name type="scientific">Yarrowia lipolytica</name>
    <name type="common">Candida lipolytica</name>
    <dbReference type="NCBI Taxonomy" id="4952"/>
    <lineage>
        <taxon>Eukaryota</taxon>
        <taxon>Fungi</taxon>
        <taxon>Dikarya</taxon>
        <taxon>Ascomycota</taxon>
        <taxon>Saccharomycotina</taxon>
        <taxon>Dipodascomycetes</taxon>
        <taxon>Dipodascales</taxon>
        <taxon>Dipodascales incertae sedis</taxon>
        <taxon>Yarrowia</taxon>
    </lineage>
</organism>
<dbReference type="EMBL" id="KZ857334">
    <property type="protein sequence ID" value="RDW26297.1"/>
    <property type="molecule type" value="Genomic_DNA"/>
</dbReference>
<reference evidence="2 3" key="1">
    <citation type="submission" date="2018-07" db="EMBL/GenBank/DDBJ databases">
        <title>Draft Genome Assemblies for Five Robust Yarrowia lipolytica Strains Exhibiting High Lipid Production and Pentose Sugar Utilization and Sugar Alcohol Secretion from Undetoxified Lignocellulosic Biomass Hydrolysates.</title>
        <authorList>
            <consortium name="DOE Joint Genome Institute"/>
            <person name="Walker C."/>
            <person name="Ryu S."/>
            <person name="Na H."/>
            <person name="Zane M."/>
            <person name="LaButti K."/>
            <person name="Lipzen A."/>
            <person name="Haridas S."/>
            <person name="Barry K."/>
            <person name="Grigoriev I.V."/>
            <person name="Quarterman J."/>
            <person name="Slininger P."/>
            <person name="Dien B."/>
            <person name="Trinh C.T."/>
        </authorList>
    </citation>
    <scope>NUCLEOTIDE SEQUENCE [LARGE SCALE GENOMIC DNA]</scope>
    <source>
        <strain evidence="2 3">YB392</strain>
    </source>
</reference>
<feature type="signal peptide" evidence="1">
    <location>
        <begin position="1"/>
        <end position="21"/>
    </location>
</feature>
<name>A0A371C7K9_YARLL</name>
<dbReference type="AlphaFoldDB" id="A0A371C7K9"/>
<evidence type="ECO:0000313" key="3">
    <source>
        <dbReference type="Proteomes" id="UP000256601"/>
    </source>
</evidence>
<proteinExistence type="predicted"/>
<gene>
    <name evidence="2" type="ORF">B0I71DRAFT_158647</name>
</gene>
<evidence type="ECO:0000313" key="2">
    <source>
        <dbReference type="EMBL" id="RDW26297.1"/>
    </source>
</evidence>
<evidence type="ECO:0000256" key="1">
    <source>
        <dbReference type="SAM" id="SignalP"/>
    </source>
</evidence>
<dbReference type="Proteomes" id="UP000256601">
    <property type="component" value="Unassembled WGS sequence"/>
</dbReference>
<keyword evidence="1" id="KW-0732">Signal</keyword>